<dbReference type="GO" id="GO:0008270">
    <property type="term" value="F:zinc ion binding"/>
    <property type="evidence" value="ECO:0007669"/>
    <property type="project" value="UniProtKB-KW"/>
</dbReference>
<dbReference type="InterPro" id="IPR001878">
    <property type="entry name" value="Znf_CCHC"/>
</dbReference>
<dbReference type="AlphaFoldDB" id="A0AAE1J9D1"/>
<keyword evidence="1" id="KW-0862">Zinc</keyword>
<keyword evidence="1" id="KW-0863">Zinc-finger</keyword>
<gene>
    <name evidence="4" type="ORF">QN277_026456</name>
</gene>
<evidence type="ECO:0000313" key="5">
    <source>
        <dbReference type="Proteomes" id="UP001293593"/>
    </source>
</evidence>
<dbReference type="Proteomes" id="UP001293593">
    <property type="component" value="Unassembled WGS sequence"/>
</dbReference>
<sequence length="174" mass="19570">MVDGKLIYVEYEGLPTICFYCGRYGHLQESCRVKMANAMDSGNEQPEMQTDHEQPQEACEQAQYGSWMQVQYRSHNFDRGSRKEVGQGSKSIPTLSRYEALNEATGCEEDNHVVYDHVRHTPTGGIVLTRHRTEDSKTTKKVDVQGKQKGSAEGAHNVEALRCIQGVHQTHSSP</sequence>
<dbReference type="EMBL" id="JAWXYG010000008">
    <property type="protein sequence ID" value="KAK4265398.1"/>
    <property type="molecule type" value="Genomic_DNA"/>
</dbReference>
<feature type="compositionally biased region" description="Basic and acidic residues" evidence="2">
    <location>
        <begin position="132"/>
        <end position="146"/>
    </location>
</feature>
<evidence type="ECO:0000256" key="1">
    <source>
        <dbReference type="PROSITE-ProRule" id="PRU00047"/>
    </source>
</evidence>
<accession>A0AAE1J9D1</accession>
<dbReference type="PROSITE" id="PS50158">
    <property type="entry name" value="ZF_CCHC"/>
    <property type="match status" value="1"/>
</dbReference>
<comment type="caution">
    <text evidence="4">The sequence shown here is derived from an EMBL/GenBank/DDBJ whole genome shotgun (WGS) entry which is preliminary data.</text>
</comment>
<evidence type="ECO:0000313" key="4">
    <source>
        <dbReference type="EMBL" id="KAK4265398.1"/>
    </source>
</evidence>
<reference evidence="4" key="1">
    <citation type="submission" date="2023-10" db="EMBL/GenBank/DDBJ databases">
        <title>Chromosome-level genome of the transformable northern wattle, Acacia crassicarpa.</title>
        <authorList>
            <person name="Massaro I."/>
            <person name="Sinha N.R."/>
            <person name="Poethig S."/>
            <person name="Leichty A.R."/>
        </authorList>
    </citation>
    <scope>NUCLEOTIDE SEQUENCE</scope>
    <source>
        <strain evidence="4">Acra3RX</strain>
        <tissue evidence="4">Leaf</tissue>
    </source>
</reference>
<keyword evidence="5" id="KW-1185">Reference proteome</keyword>
<proteinExistence type="predicted"/>
<dbReference type="SUPFAM" id="SSF57756">
    <property type="entry name" value="Retrovirus zinc finger-like domains"/>
    <property type="match status" value="1"/>
</dbReference>
<feature type="domain" description="CCHC-type" evidence="3">
    <location>
        <begin position="18"/>
        <end position="32"/>
    </location>
</feature>
<evidence type="ECO:0000256" key="2">
    <source>
        <dbReference type="SAM" id="MobiDB-lite"/>
    </source>
</evidence>
<dbReference type="GO" id="GO:0003676">
    <property type="term" value="F:nucleic acid binding"/>
    <property type="evidence" value="ECO:0007669"/>
    <property type="project" value="InterPro"/>
</dbReference>
<protein>
    <recommendedName>
        <fullName evidence="3">CCHC-type domain-containing protein</fullName>
    </recommendedName>
</protein>
<organism evidence="4 5">
    <name type="scientific">Acacia crassicarpa</name>
    <name type="common">northern wattle</name>
    <dbReference type="NCBI Taxonomy" id="499986"/>
    <lineage>
        <taxon>Eukaryota</taxon>
        <taxon>Viridiplantae</taxon>
        <taxon>Streptophyta</taxon>
        <taxon>Embryophyta</taxon>
        <taxon>Tracheophyta</taxon>
        <taxon>Spermatophyta</taxon>
        <taxon>Magnoliopsida</taxon>
        <taxon>eudicotyledons</taxon>
        <taxon>Gunneridae</taxon>
        <taxon>Pentapetalae</taxon>
        <taxon>rosids</taxon>
        <taxon>fabids</taxon>
        <taxon>Fabales</taxon>
        <taxon>Fabaceae</taxon>
        <taxon>Caesalpinioideae</taxon>
        <taxon>mimosoid clade</taxon>
        <taxon>Acacieae</taxon>
        <taxon>Acacia</taxon>
    </lineage>
</organism>
<dbReference type="InterPro" id="IPR036875">
    <property type="entry name" value="Znf_CCHC_sf"/>
</dbReference>
<keyword evidence="1" id="KW-0479">Metal-binding</keyword>
<evidence type="ECO:0000259" key="3">
    <source>
        <dbReference type="PROSITE" id="PS50158"/>
    </source>
</evidence>
<name>A0AAE1J9D1_9FABA</name>
<feature type="region of interest" description="Disordered" evidence="2">
    <location>
        <begin position="132"/>
        <end position="156"/>
    </location>
</feature>